<comment type="caution">
    <text evidence="1">The sequence shown here is derived from an EMBL/GenBank/DDBJ whole genome shotgun (WGS) entry which is preliminary data.</text>
</comment>
<evidence type="ECO:0000313" key="1">
    <source>
        <dbReference type="EMBL" id="KAF4647392.1"/>
    </source>
</evidence>
<name>A0A7J6KKI8_PERCH</name>
<sequence length="222" mass="24183">VDGPITAQQRRQARKSAKDVDLLEGGVYTGKADTRSIRRVLVYIRDVAMEESFTALEYRELLKRQISQSARASIHPRKVTTQAALVKELQREVLGLLSTFGMGDSGKLDSWKSLLFLSQGDNEKVASFAQRFDNAYTNAVCLGNAIDDSQAALQFASALNKQWSSSGATLIAAGVTSLSDLTSRLVSEERLFRRSTNVKNLVIGVSGGNDKASLPKATQDVQ</sequence>
<keyword evidence="2" id="KW-1185">Reference proteome</keyword>
<dbReference type="AlphaFoldDB" id="A0A7J6KKI8"/>
<dbReference type="EMBL" id="JAAPAO010002646">
    <property type="protein sequence ID" value="KAF4647392.1"/>
    <property type="molecule type" value="Genomic_DNA"/>
</dbReference>
<accession>A0A7J6KKI8</accession>
<feature type="non-terminal residue" evidence="1">
    <location>
        <position position="222"/>
    </location>
</feature>
<reference evidence="1 2" key="1">
    <citation type="submission" date="2020-04" db="EMBL/GenBank/DDBJ databases">
        <title>Perkinsus chesapeaki whole genome sequence.</title>
        <authorList>
            <person name="Bogema D.R."/>
        </authorList>
    </citation>
    <scope>NUCLEOTIDE SEQUENCE [LARGE SCALE GENOMIC DNA]</scope>
    <source>
        <strain evidence="1">ATCC PRA-425</strain>
    </source>
</reference>
<evidence type="ECO:0000313" key="2">
    <source>
        <dbReference type="Proteomes" id="UP000591131"/>
    </source>
</evidence>
<protein>
    <submittedName>
        <fullName evidence="1">Uncharacterized protein</fullName>
    </submittedName>
</protein>
<dbReference type="Proteomes" id="UP000591131">
    <property type="component" value="Unassembled WGS sequence"/>
</dbReference>
<feature type="non-terminal residue" evidence="1">
    <location>
        <position position="1"/>
    </location>
</feature>
<proteinExistence type="predicted"/>
<gene>
    <name evidence="1" type="ORF">FOL47_004662</name>
</gene>
<dbReference type="OrthoDB" id="10390807at2759"/>
<organism evidence="1 2">
    <name type="scientific">Perkinsus chesapeaki</name>
    <name type="common">Clam parasite</name>
    <name type="synonym">Perkinsus andrewsi</name>
    <dbReference type="NCBI Taxonomy" id="330153"/>
    <lineage>
        <taxon>Eukaryota</taxon>
        <taxon>Sar</taxon>
        <taxon>Alveolata</taxon>
        <taxon>Perkinsozoa</taxon>
        <taxon>Perkinsea</taxon>
        <taxon>Perkinsida</taxon>
        <taxon>Perkinsidae</taxon>
        <taxon>Perkinsus</taxon>
    </lineage>
</organism>